<name>A0A420JCI7_9PEZI</name>
<sequence length="131" mass="14957">DVNIVWEDDNRTSRNITIRDVLYIPEAGDNLISIGMLTKKGINLCSENTKLYLFRNSKSNPLLIGVMTSAKIWKIQRTFTDFALLNTDVTVLSRNRSKQELLHARLGHMGNDQSNKINDMVDGLDRIKIRP</sequence>
<gene>
    <name evidence="2" type="ORF">GcM1_059003</name>
</gene>
<evidence type="ECO:0000313" key="3">
    <source>
        <dbReference type="Proteomes" id="UP000285326"/>
    </source>
</evidence>
<dbReference type="InterPro" id="IPR054722">
    <property type="entry name" value="PolX-like_BBD"/>
</dbReference>
<evidence type="ECO:0000259" key="1">
    <source>
        <dbReference type="Pfam" id="PF22936"/>
    </source>
</evidence>
<dbReference type="Pfam" id="PF22936">
    <property type="entry name" value="Pol_BBD"/>
    <property type="match status" value="1"/>
</dbReference>
<comment type="caution">
    <text evidence="2">The sequence shown here is derived from an EMBL/GenBank/DDBJ whole genome shotgun (WGS) entry which is preliminary data.</text>
</comment>
<feature type="non-terminal residue" evidence="2">
    <location>
        <position position="1"/>
    </location>
</feature>
<accession>A0A420JCI7</accession>
<dbReference type="Proteomes" id="UP000285326">
    <property type="component" value="Unassembled WGS sequence"/>
</dbReference>
<protein>
    <recommendedName>
        <fullName evidence="1">Retrovirus-related Pol polyprotein from transposon TNT 1-94-like beta-barrel domain-containing protein</fullName>
    </recommendedName>
</protein>
<dbReference type="AlphaFoldDB" id="A0A420JCI7"/>
<evidence type="ECO:0000313" key="2">
    <source>
        <dbReference type="EMBL" id="RKF95977.1"/>
    </source>
</evidence>
<feature type="domain" description="Retrovirus-related Pol polyprotein from transposon TNT 1-94-like beta-barrel" evidence="1">
    <location>
        <begin position="12"/>
        <end position="41"/>
    </location>
</feature>
<dbReference type="EMBL" id="MCBS01005929">
    <property type="protein sequence ID" value="RKF95977.1"/>
    <property type="molecule type" value="Genomic_DNA"/>
</dbReference>
<organism evidence="2 3">
    <name type="scientific">Golovinomyces cichoracearum</name>
    <dbReference type="NCBI Taxonomy" id="62708"/>
    <lineage>
        <taxon>Eukaryota</taxon>
        <taxon>Fungi</taxon>
        <taxon>Dikarya</taxon>
        <taxon>Ascomycota</taxon>
        <taxon>Pezizomycotina</taxon>
        <taxon>Leotiomycetes</taxon>
        <taxon>Erysiphales</taxon>
        <taxon>Erysiphaceae</taxon>
        <taxon>Golovinomyces</taxon>
    </lineage>
</organism>
<reference evidence="2 3" key="1">
    <citation type="journal article" date="2018" name="BMC Genomics">
        <title>Comparative genome analyses reveal sequence features reflecting distinct modes of host-adaptation between dicot and monocot powdery mildew.</title>
        <authorList>
            <person name="Wu Y."/>
            <person name="Ma X."/>
            <person name="Pan Z."/>
            <person name="Kale S.D."/>
            <person name="Song Y."/>
            <person name="King H."/>
            <person name="Zhang Q."/>
            <person name="Presley C."/>
            <person name="Deng X."/>
            <person name="Wei C.I."/>
            <person name="Xiao S."/>
        </authorList>
    </citation>
    <scope>NUCLEOTIDE SEQUENCE [LARGE SCALE GENOMIC DNA]</scope>
    <source>
        <strain evidence="2">UMSG1</strain>
    </source>
</reference>
<feature type="non-terminal residue" evidence="2">
    <location>
        <position position="131"/>
    </location>
</feature>
<proteinExistence type="predicted"/>